<evidence type="ECO:0000256" key="1">
    <source>
        <dbReference type="SAM" id="Coils"/>
    </source>
</evidence>
<sequence length="258" mass="27927">MDKTVAARRTDLSKETGATSKKERICQSEVENRLATVLRRREALEQAQRAHVESVEQLTEAKARSAEALATKDGFNDGACRAALREKERAEAAAAARAAAKAGWRPRLAERVRRAAASTGVGSRSTSTRSLKALLLSTWREMRKVAIQQRAEMETEAEMASDAGGGPGDRHPPEGELGELRELRKRAAKAGLDGPASVRYGEFVSKQPMQRATKKARRIVQHQSSHTFVAFCQAAVVQLGAIPEAPASGAVQAPQQHV</sequence>
<dbReference type="EMBL" id="CAUYUJ010016346">
    <property type="protein sequence ID" value="CAK0864244.1"/>
    <property type="molecule type" value="Genomic_DNA"/>
</dbReference>
<organism evidence="3 4">
    <name type="scientific">Prorocentrum cordatum</name>
    <dbReference type="NCBI Taxonomy" id="2364126"/>
    <lineage>
        <taxon>Eukaryota</taxon>
        <taxon>Sar</taxon>
        <taxon>Alveolata</taxon>
        <taxon>Dinophyceae</taxon>
        <taxon>Prorocentrales</taxon>
        <taxon>Prorocentraceae</taxon>
        <taxon>Prorocentrum</taxon>
    </lineage>
</organism>
<evidence type="ECO:0000313" key="3">
    <source>
        <dbReference type="EMBL" id="CAK0864244.1"/>
    </source>
</evidence>
<evidence type="ECO:0000313" key="4">
    <source>
        <dbReference type="Proteomes" id="UP001189429"/>
    </source>
</evidence>
<name>A0ABN9UVU0_9DINO</name>
<keyword evidence="4" id="KW-1185">Reference proteome</keyword>
<reference evidence="3" key="1">
    <citation type="submission" date="2023-10" db="EMBL/GenBank/DDBJ databases">
        <authorList>
            <person name="Chen Y."/>
            <person name="Shah S."/>
            <person name="Dougan E. K."/>
            <person name="Thang M."/>
            <person name="Chan C."/>
        </authorList>
    </citation>
    <scope>NUCLEOTIDE SEQUENCE [LARGE SCALE GENOMIC DNA]</scope>
</reference>
<gene>
    <name evidence="3" type="ORF">PCOR1329_LOCUS52179</name>
</gene>
<proteinExistence type="predicted"/>
<evidence type="ECO:0000256" key="2">
    <source>
        <dbReference type="SAM" id="MobiDB-lite"/>
    </source>
</evidence>
<protein>
    <submittedName>
        <fullName evidence="3">Uncharacterized protein</fullName>
    </submittedName>
</protein>
<keyword evidence="1" id="KW-0175">Coiled coil</keyword>
<feature type="region of interest" description="Disordered" evidence="2">
    <location>
        <begin position="1"/>
        <end position="25"/>
    </location>
</feature>
<accession>A0ABN9UVU0</accession>
<dbReference type="Proteomes" id="UP001189429">
    <property type="component" value="Unassembled WGS sequence"/>
</dbReference>
<feature type="coiled-coil region" evidence="1">
    <location>
        <begin position="27"/>
        <end position="64"/>
    </location>
</feature>
<comment type="caution">
    <text evidence="3">The sequence shown here is derived from an EMBL/GenBank/DDBJ whole genome shotgun (WGS) entry which is preliminary data.</text>
</comment>
<feature type="region of interest" description="Disordered" evidence="2">
    <location>
        <begin position="155"/>
        <end position="176"/>
    </location>
</feature>